<keyword evidence="8 9" id="KW-0472">Membrane</keyword>
<dbReference type="InterPro" id="IPR010065">
    <property type="entry name" value="AA_ABC_transptr_permease_3TM"/>
</dbReference>
<accession>A0A2L1GLS4</accession>
<dbReference type="SUPFAM" id="SSF161098">
    <property type="entry name" value="MetI-like"/>
    <property type="match status" value="1"/>
</dbReference>
<comment type="similarity">
    <text evidence="2">Belongs to the binding-protein-dependent transport system permease family. HisMQ subfamily.</text>
</comment>
<dbReference type="PANTHER" id="PTHR30614:SF0">
    <property type="entry name" value="L-CYSTINE TRANSPORT SYSTEM PERMEASE PROTEIN TCYL"/>
    <property type="match status" value="1"/>
</dbReference>
<dbReference type="InterPro" id="IPR035906">
    <property type="entry name" value="MetI-like_sf"/>
</dbReference>
<evidence type="ECO:0000256" key="8">
    <source>
        <dbReference type="ARBA" id="ARBA00023136"/>
    </source>
</evidence>
<dbReference type="NCBIfam" id="TIGR01726">
    <property type="entry name" value="HEQRo_perm_3TM"/>
    <property type="match status" value="1"/>
</dbReference>
<evidence type="ECO:0000259" key="10">
    <source>
        <dbReference type="PROSITE" id="PS50928"/>
    </source>
</evidence>
<reference evidence="11 12" key="1">
    <citation type="journal article" date="2018" name="MBio">
        <title>Insights into the evolution of host association through the isolation and characterization of a novel human periodontal pathobiont, Desulfobulbus oralis.</title>
        <authorList>
            <person name="Cross K.L."/>
            <person name="Chirania P."/>
            <person name="Xiong W."/>
            <person name="Beall C.J."/>
            <person name="Elkins J.G."/>
            <person name="Giannone R.J."/>
            <person name="Griffen A.L."/>
            <person name="Guss A.M."/>
            <person name="Hettich R.L."/>
            <person name="Joshi S.S."/>
            <person name="Mokrzan E.M."/>
            <person name="Martin R.K."/>
            <person name="Zhulin I.B."/>
            <person name="Leys E.J."/>
            <person name="Podar M."/>
        </authorList>
    </citation>
    <scope>NUCLEOTIDE SEQUENCE [LARGE SCALE GENOMIC DNA]</scope>
    <source>
        <strain evidence="11 12">ORNL</strain>
    </source>
</reference>
<dbReference type="Pfam" id="PF00528">
    <property type="entry name" value="BPD_transp_1"/>
    <property type="match status" value="1"/>
</dbReference>
<evidence type="ECO:0000256" key="5">
    <source>
        <dbReference type="ARBA" id="ARBA00022692"/>
    </source>
</evidence>
<feature type="transmembrane region" description="Helical" evidence="9">
    <location>
        <begin position="75"/>
        <end position="95"/>
    </location>
</feature>
<protein>
    <recommendedName>
        <fullName evidence="10">ABC transmembrane type-1 domain-containing protein</fullName>
    </recommendedName>
</protein>
<dbReference type="CDD" id="cd06261">
    <property type="entry name" value="TM_PBP2"/>
    <property type="match status" value="1"/>
</dbReference>
<dbReference type="GO" id="GO:0022857">
    <property type="term" value="F:transmembrane transporter activity"/>
    <property type="evidence" value="ECO:0007669"/>
    <property type="project" value="InterPro"/>
</dbReference>
<evidence type="ECO:0000256" key="2">
    <source>
        <dbReference type="ARBA" id="ARBA00010072"/>
    </source>
</evidence>
<evidence type="ECO:0000313" key="11">
    <source>
        <dbReference type="EMBL" id="AVD70622.1"/>
    </source>
</evidence>
<dbReference type="Gene3D" id="1.10.3720.10">
    <property type="entry name" value="MetI-like"/>
    <property type="match status" value="1"/>
</dbReference>
<evidence type="ECO:0000256" key="3">
    <source>
        <dbReference type="ARBA" id="ARBA00022448"/>
    </source>
</evidence>
<feature type="transmembrane region" description="Helical" evidence="9">
    <location>
        <begin position="101"/>
        <end position="124"/>
    </location>
</feature>
<sequence length="243" mass="26090">MIDPAASFAEAARYLPALLFGLKGDLAGGLALNILLALLALPASLLLGVILGCFRVFSLRFLAPFAMAYTELVKSVPLVLMLFWMHYALPLFLGVRSLPPGLTAVAALTVYGTAQVAEVFRSGVKAVGAAQMEAALLAGMPRRTAARVILAPQVMHTMIPALLAVMVSLFKDSSVVFVLGLIELTQTGILLANRYPATLIAMYCFIALGFMAFSGLLTWLARRLRLRLARRYGQDGLEAAQSF</sequence>
<dbReference type="GO" id="GO:0006865">
    <property type="term" value="P:amino acid transport"/>
    <property type="evidence" value="ECO:0007669"/>
    <property type="project" value="UniProtKB-KW"/>
</dbReference>
<dbReference type="Proteomes" id="UP000239867">
    <property type="component" value="Chromosome"/>
</dbReference>
<evidence type="ECO:0000256" key="4">
    <source>
        <dbReference type="ARBA" id="ARBA00022475"/>
    </source>
</evidence>
<feature type="transmembrane region" description="Helical" evidence="9">
    <location>
        <begin position="30"/>
        <end position="54"/>
    </location>
</feature>
<dbReference type="EMBL" id="CP021255">
    <property type="protein sequence ID" value="AVD70622.1"/>
    <property type="molecule type" value="Genomic_DNA"/>
</dbReference>
<comment type="subcellular location">
    <subcellularLocation>
        <location evidence="1">Cell inner membrane</location>
        <topology evidence="1">Multi-pass membrane protein</topology>
    </subcellularLocation>
    <subcellularLocation>
        <location evidence="9">Cell membrane</location>
        <topology evidence="9">Multi-pass membrane protein</topology>
    </subcellularLocation>
</comment>
<keyword evidence="7 9" id="KW-1133">Transmembrane helix</keyword>
<dbReference type="GO" id="GO:0043190">
    <property type="term" value="C:ATP-binding cassette (ABC) transporter complex"/>
    <property type="evidence" value="ECO:0007669"/>
    <property type="project" value="InterPro"/>
</dbReference>
<gene>
    <name evidence="11" type="ORF">CAY53_03245</name>
</gene>
<dbReference type="KEGG" id="deo:CAY53_03245"/>
<feature type="domain" description="ABC transmembrane type-1" evidence="10">
    <location>
        <begin position="30"/>
        <end position="221"/>
    </location>
</feature>
<keyword evidence="5 9" id="KW-0812">Transmembrane</keyword>
<keyword evidence="12" id="KW-1185">Reference proteome</keyword>
<proteinExistence type="inferred from homology"/>
<dbReference type="InterPro" id="IPR043429">
    <property type="entry name" value="ArtM/GltK/GlnP/TcyL/YhdX-like"/>
</dbReference>
<dbReference type="AlphaFoldDB" id="A0A2L1GLS4"/>
<dbReference type="PROSITE" id="PS50928">
    <property type="entry name" value="ABC_TM1"/>
    <property type="match status" value="1"/>
</dbReference>
<keyword evidence="4" id="KW-1003">Cell membrane</keyword>
<organism evidence="11 12">
    <name type="scientific">Desulfobulbus oralis</name>
    <dbReference type="NCBI Taxonomy" id="1986146"/>
    <lineage>
        <taxon>Bacteria</taxon>
        <taxon>Pseudomonadati</taxon>
        <taxon>Thermodesulfobacteriota</taxon>
        <taxon>Desulfobulbia</taxon>
        <taxon>Desulfobulbales</taxon>
        <taxon>Desulfobulbaceae</taxon>
        <taxon>Desulfobulbus</taxon>
    </lineage>
</organism>
<dbReference type="RefSeq" id="WP_104935915.1">
    <property type="nucleotide sequence ID" value="NZ_CP021255.1"/>
</dbReference>
<evidence type="ECO:0000256" key="1">
    <source>
        <dbReference type="ARBA" id="ARBA00004429"/>
    </source>
</evidence>
<dbReference type="InterPro" id="IPR000515">
    <property type="entry name" value="MetI-like"/>
</dbReference>
<keyword evidence="6" id="KW-0029">Amino-acid transport</keyword>
<evidence type="ECO:0000256" key="9">
    <source>
        <dbReference type="RuleBase" id="RU363032"/>
    </source>
</evidence>
<feature type="transmembrane region" description="Helical" evidence="9">
    <location>
        <begin position="145"/>
        <end position="170"/>
    </location>
</feature>
<name>A0A2L1GLS4_9BACT</name>
<evidence type="ECO:0000256" key="6">
    <source>
        <dbReference type="ARBA" id="ARBA00022970"/>
    </source>
</evidence>
<keyword evidence="3 9" id="KW-0813">Transport</keyword>
<dbReference type="PANTHER" id="PTHR30614">
    <property type="entry name" value="MEMBRANE COMPONENT OF AMINO ACID ABC TRANSPORTER"/>
    <property type="match status" value="1"/>
</dbReference>
<evidence type="ECO:0000313" key="12">
    <source>
        <dbReference type="Proteomes" id="UP000239867"/>
    </source>
</evidence>
<dbReference type="OrthoDB" id="5365894at2"/>
<feature type="transmembrane region" description="Helical" evidence="9">
    <location>
        <begin position="200"/>
        <end position="221"/>
    </location>
</feature>
<evidence type="ECO:0000256" key="7">
    <source>
        <dbReference type="ARBA" id="ARBA00022989"/>
    </source>
</evidence>